<protein>
    <recommendedName>
        <fullName evidence="3">CCDC144C-like coiled-coil domain-containing protein</fullName>
    </recommendedName>
</protein>
<keyword evidence="1 2" id="KW-0175">Coiled coil</keyword>
<dbReference type="Proteomes" id="UP000694564">
    <property type="component" value="Chromosome 4"/>
</dbReference>
<dbReference type="Gene3D" id="1.20.5.340">
    <property type="match status" value="1"/>
</dbReference>
<reference evidence="4" key="1">
    <citation type="submission" date="2025-08" db="UniProtKB">
        <authorList>
            <consortium name="Ensembl"/>
        </authorList>
    </citation>
    <scope>IDENTIFICATION</scope>
</reference>
<sequence length="293" mass="35483">VIQEKFTIMRPEVDTIKHENQEKEKKYLESIEIIKGKYDELQKTIKLEEETLRENIFQYNEQFNNMKVEITMLIFQLEYEKQNRERLETEVKSYRAQFTAAPSHLHESRTSNGYQELSFQRARDEYLQSQTQIKFDLSHLKINYEEVSQELTKYKIKVSSLQSKLRQTRHALKEMTLVLENVQRDLRQTQCQMEEITHTYQSEQTKVNNYNGKQDSMEKRSHLQNENTFSTAIQEFHYIVEKFRAKNKKKNLILVKKIEKLSNKCNHFEERLHQYENEKTKVSFKHEKHMNCL</sequence>
<organism evidence="4 5">
    <name type="scientific">Sciurus vulgaris</name>
    <name type="common">Eurasian red squirrel</name>
    <dbReference type="NCBI Taxonomy" id="55149"/>
    <lineage>
        <taxon>Eukaryota</taxon>
        <taxon>Metazoa</taxon>
        <taxon>Chordata</taxon>
        <taxon>Craniata</taxon>
        <taxon>Vertebrata</taxon>
        <taxon>Euteleostomi</taxon>
        <taxon>Mammalia</taxon>
        <taxon>Eutheria</taxon>
        <taxon>Euarchontoglires</taxon>
        <taxon>Glires</taxon>
        <taxon>Rodentia</taxon>
        <taxon>Sciuromorpha</taxon>
        <taxon>Sciuridae</taxon>
        <taxon>Sciurinae</taxon>
        <taxon>Sciurini</taxon>
        <taxon>Sciurus</taxon>
    </lineage>
</organism>
<feature type="coiled-coil region" evidence="2">
    <location>
        <begin position="137"/>
        <end position="199"/>
    </location>
</feature>
<proteinExistence type="predicted"/>
<dbReference type="PANTHER" id="PTHR24147">
    <property type="entry name" value="ANKYRIN REPEAT DOMAIN 36-RELATED"/>
    <property type="match status" value="1"/>
</dbReference>
<feature type="domain" description="CCDC144C-like coiled-coil" evidence="3">
    <location>
        <begin position="2"/>
        <end position="228"/>
    </location>
</feature>
<keyword evidence="5" id="KW-1185">Reference proteome</keyword>
<reference evidence="4" key="2">
    <citation type="submission" date="2025-09" db="UniProtKB">
        <authorList>
            <consortium name="Ensembl"/>
        </authorList>
    </citation>
    <scope>IDENTIFICATION</scope>
</reference>
<evidence type="ECO:0000313" key="4">
    <source>
        <dbReference type="Ensembl" id="ENSSVLP00005024919.1"/>
    </source>
</evidence>
<evidence type="ECO:0000256" key="1">
    <source>
        <dbReference type="ARBA" id="ARBA00023054"/>
    </source>
</evidence>
<dbReference type="Ensembl" id="ENSSVLT00005027696.1">
    <property type="protein sequence ID" value="ENSSVLP00005024919.1"/>
    <property type="gene ID" value="ENSSVLG00005019701.1"/>
</dbReference>
<dbReference type="InterPro" id="IPR050657">
    <property type="entry name" value="Ankyrin_repeat_domain"/>
</dbReference>
<evidence type="ECO:0000259" key="3">
    <source>
        <dbReference type="Pfam" id="PF14915"/>
    </source>
</evidence>
<evidence type="ECO:0000313" key="5">
    <source>
        <dbReference type="Proteomes" id="UP000694564"/>
    </source>
</evidence>
<dbReference type="AlphaFoldDB" id="A0A8D2DHM2"/>
<dbReference type="PANTHER" id="PTHR24147:SF62">
    <property type="entry name" value="ANKYRIN REPEAT DOMAIN-CONTAINING PROTEIN 7"/>
    <property type="match status" value="1"/>
</dbReference>
<dbReference type="Pfam" id="PF14915">
    <property type="entry name" value="CCDC144C"/>
    <property type="match status" value="1"/>
</dbReference>
<evidence type="ECO:0000256" key="2">
    <source>
        <dbReference type="SAM" id="Coils"/>
    </source>
</evidence>
<name>A0A8D2DHM2_SCIVU</name>
<dbReference type="InterPro" id="IPR039497">
    <property type="entry name" value="CC144C-like_CC_dom"/>
</dbReference>
<dbReference type="GeneTree" id="ENSGT00940000153661"/>
<accession>A0A8D2DHM2</accession>